<accession>A0A1S7FU36</accession>
<dbReference type="InterPro" id="IPR014710">
    <property type="entry name" value="RmlC-like_jellyroll"/>
</dbReference>
<keyword evidence="4" id="KW-0804">Transcription</keyword>
<dbReference type="SUPFAM" id="SSF46785">
    <property type="entry name" value="Winged helix' DNA-binding domain"/>
    <property type="match status" value="1"/>
</dbReference>
<dbReference type="Proteomes" id="UP000223060">
    <property type="component" value="Chromosome"/>
</dbReference>
<evidence type="ECO:0000256" key="3">
    <source>
        <dbReference type="ARBA" id="ARBA00023159"/>
    </source>
</evidence>
<dbReference type="Gene3D" id="2.60.120.10">
    <property type="entry name" value="Jelly Rolls"/>
    <property type="match status" value="1"/>
</dbReference>
<evidence type="ECO:0000313" key="7">
    <source>
        <dbReference type="Proteomes" id="UP000223060"/>
    </source>
</evidence>
<evidence type="ECO:0000256" key="1">
    <source>
        <dbReference type="ARBA" id="ARBA00023015"/>
    </source>
</evidence>
<reference evidence="7" key="1">
    <citation type="submission" date="2015-03" db="EMBL/GenBank/DDBJ databases">
        <authorList>
            <person name="Ferrari E."/>
            <person name="Walter M.C."/>
            <person name="Huptas C."/>
            <person name="Scherer S."/>
            <person name="Mueller-Herbst S."/>
        </authorList>
    </citation>
    <scope>NUCLEOTIDE SEQUENCE [LARGE SCALE GENOMIC DNA]</scope>
    <source>
        <strain evidence="7">LWP01</strain>
    </source>
</reference>
<sequence>MYHESELHAFFSVEQVLKLLRKNPAFSKYCYQRTLKKGESIQLTPLTRGSFYMVEKGDFSGYYESRLTGRMLISFFQHDDIFNFPLLKERMHPVLDFIALTDAQVWVVDFNFMLSTVKLEDPRNYLQLNFLSTVQIHLGNALIRKSLDSKKRILHALVELTEKMSLLSSNQAYELPNFMTYELLAEIAGTSRGYTSRILKELRDMNVIDSSKRPWVVKDLNLLNDLLYEGT</sequence>
<dbReference type="InterPro" id="IPR036390">
    <property type="entry name" value="WH_DNA-bd_sf"/>
</dbReference>
<gene>
    <name evidence="6" type="ORF">UE46_07425</name>
</gene>
<dbReference type="InterPro" id="IPR018490">
    <property type="entry name" value="cNMP-bd_dom_sf"/>
</dbReference>
<evidence type="ECO:0000313" key="6">
    <source>
        <dbReference type="EMBL" id="AQY50889.1"/>
    </source>
</evidence>
<organism evidence="6 7">
    <name type="scientific">Listeria weihenstephanensis</name>
    <dbReference type="NCBI Taxonomy" id="1006155"/>
    <lineage>
        <taxon>Bacteria</taxon>
        <taxon>Bacillati</taxon>
        <taxon>Bacillota</taxon>
        <taxon>Bacilli</taxon>
        <taxon>Bacillales</taxon>
        <taxon>Listeriaceae</taxon>
        <taxon>Listeria</taxon>
    </lineage>
</organism>
<dbReference type="GO" id="GO:0006355">
    <property type="term" value="P:regulation of DNA-templated transcription"/>
    <property type="evidence" value="ECO:0007669"/>
    <property type="project" value="InterPro"/>
</dbReference>
<dbReference type="Pfam" id="PF13545">
    <property type="entry name" value="HTH_Crp_2"/>
    <property type="match status" value="1"/>
</dbReference>
<keyword evidence="7" id="KW-1185">Reference proteome</keyword>
<feature type="domain" description="HTH crp-type" evidence="5">
    <location>
        <begin position="147"/>
        <end position="221"/>
    </location>
</feature>
<protein>
    <recommendedName>
        <fullName evidence="5">HTH crp-type domain-containing protein</fullName>
    </recommendedName>
</protein>
<dbReference type="PROSITE" id="PS51063">
    <property type="entry name" value="HTH_CRP_2"/>
    <property type="match status" value="1"/>
</dbReference>
<dbReference type="KEGG" id="lwi:UE46_07425"/>
<dbReference type="AlphaFoldDB" id="A0A1S7FU36"/>
<evidence type="ECO:0000256" key="4">
    <source>
        <dbReference type="ARBA" id="ARBA00023163"/>
    </source>
</evidence>
<keyword evidence="2" id="KW-0238">DNA-binding</keyword>
<name>A0A1S7FU36_9LIST</name>
<dbReference type="SUPFAM" id="SSF51206">
    <property type="entry name" value="cAMP-binding domain-like"/>
    <property type="match status" value="1"/>
</dbReference>
<evidence type="ECO:0000259" key="5">
    <source>
        <dbReference type="PROSITE" id="PS51063"/>
    </source>
</evidence>
<keyword evidence="1" id="KW-0805">Transcription regulation</keyword>
<dbReference type="InterPro" id="IPR012318">
    <property type="entry name" value="HTH_CRP"/>
</dbReference>
<dbReference type="EMBL" id="CP011102">
    <property type="protein sequence ID" value="AQY50889.1"/>
    <property type="molecule type" value="Genomic_DNA"/>
</dbReference>
<proteinExistence type="predicted"/>
<dbReference type="GO" id="GO:0003677">
    <property type="term" value="F:DNA binding"/>
    <property type="evidence" value="ECO:0007669"/>
    <property type="project" value="UniProtKB-KW"/>
</dbReference>
<evidence type="ECO:0000256" key="2">
    <source>
        <dbReference type="ARBA" id="ARBA00023125"/>
    </source>
</evidence>
<keyword evidence="3" id="KW-0010">Activator</keyword>